<evidence type="ECO:0000313" key="3">
    <source>
        <dbReference type="Proteomes" id="UP000236333"/>
    </source>
</evidence>
<gene>
    <name evidence="2" type="ORF">TSOC_013886</name>
</gene>
<evidence type="ECO:0000256" key="1">
    <source>
        <dbReference type="SAM" id="MobiDB-lite"/>
    </source>
</evidence>
<accession>A0A2J7ZJ73</accession>
<name>A0A2J7ZJ73_9CHLO</name>
<proteinExistence type="predicted"/>
<sequence>MGGWLPYETLLRSVLAAHPFDMEAVAQRGIGLRLVQSTIQGVHLVAFDMEVRARQERPPELEGSTMEWNENPLEVWEAVVQVQPPRKDRGSGGGGGGYGFVPVSVARKASYQ</sequence>
<protein>
    <submittedName>
        <fullName evidence="2">Uncharacterized protein</fullName>
    </submittedName>
</protein>
<keyword evidence="3" id="KW-1185">Reference proteome</keyword>
<dbReference type="OrthoDB" id="513870at2759"/>
<feature type="region of interest" description="Disordered" evidence="1">
    <location>
        <begin position="84"/>
        <end position="112"/>
    </location>
</feature>
<feature type="non-terminal residue" evidence="2">
    <location>
        <position position="112"/>
    </location>
</feature>
<evidence type="ECO:0000313" key="2">
    <source>
        <dbReference type="EMBL" id="PNH00300.1"/>
    </source>
</evidence>
<dbReference type="AlphaFoldDB" id="A0A2J7ZJ73"/>
<dbReference type="EMBL" id="PGGS01001524">
    <property type="protein sequence ID" value="PNH00300.1"/>
    <property type="molecule type" value="Genomic_DNA"/>
</dbReference>
<reference evidence="2 3" key="1">
    <citation type="journal article" date="2017" name="Mol. Biol. Evol.">
        <title>The 4-celled Tetrabaena socialis nuclear genome reveals the essential components for genetic control of cell number at the origin of multicellularity in the volvocine lineage.</title>
        <authorList>
            <person name="Featherston J."/>
            <person name="Arakaki Y."/>
            <person name="Hanschen E.R."/>
            <person name="Ferris P.J."/>
            <person name="Michod R.E."/>
            <person name="Olson B.J.S.C."/>
            <person name="Nozaki H."/>
            <person name="Durand P.M."/>
        </authorList>
    </citation>
    <scope>NUCLEOTIDE SEQUENCE [LARGE SCALE GENOMIC DNA]</scope>
    <source>
        <strain evidence="2 3">NIES-571</strain>
    </source>
</reference>
<comment type="caution">
    <text evidence="2">The sequence shown here is derived from an EMBL/GenBank/DDBJ whole genome shotgun (WGS) entry which is preliminary data.</text>
</comment>
<organism evidence="2 3">
    <name type="scientific">Tetrabaena socialis</name>
    <dbReference type="NCBI Taxonomy" id="47790"/>
    <lineage>
        <taxon>Eukaryota</taxon>
        <taxon>Viridiplantae</taxon>
        <taxon>Chlorophyta</taxon>
        <taxon>core chlorophytes</taxon>
        <taxon>Chlorophyceae</taxon>
        <taxon>CS clade</taxon>
        <taxon>Chlamydomonadales</taxon>
        <taxon>Tetrabaenaceae</taxon>
        <taxon>Tetrabaena</taxon>
    </lineage>
</organism>
<dbReference type="Proteomes" id="UP000236333">
    <property type="component" value="Unassembled WGS sequence"/>
</dbReference>